<feature type="non-terminal residue" evidence="1">
    <location>
        <position position="51"/>
    </location>
</feature>
<accession>A0ACA9PAK1</accession>
<keyword evidence="2" id="KW-1185">Reference proteome</keyword>
<dbReference type="Proteomes" id="UP000789366">
    <property type="component" value="Unassembled WGS sequence"/>
</dbReference>
<name>A0ACA9PAK1_9GLOM</name>
<evidence type="ECO:0000313" key="2">
    <source>
        <dbReference type="Proteomes" id="UP000789366"/>
    </source>
</evidence>
<evidence type="ECO:0000313" key="1">
    <source>
        <dbReference type="EMBL" id="CAG8700366.1"/>
    </source>
</evidence>
<organism evidence="1 2">
    <name type="scientific">Cetraspora pellucida</name>
    <dbReference type="NCBI Taxonomy" id="1433469"/>
    <lineage>
        <taxon>Eukaryota</taxon>
        <taxon>Fungi</taxon>
        <taxon>Fungi incertae sedis</taxon>
        <taxon>Mucoromycota</taxon>
        <taxon>Glomeromycotina</taxon>
        <taxon>Glomeromycetes</taxon>
        <taxon>Diversisporales</taxon>
        <taxon>Gigasporaceae</taxon>
        <taxon>Cetraspora</taxon>
    </lineage>
</organism>
<protein>
    <submittedName>
        <fullName evidence="1">13136_t:CDS:1</fullName>
    </submittedName>
</protein>
<proteinExistence type="predicted"/>
<reference evidence="1" key="1">
    <citation type="submission" date="2021-06" db="EMBL/GenBank/DDBJ databases">
        <authorList>
            <person name="Kallberg Y."/>
            <person name="Tangrot J."/>
            <person name="Rosling A."/>
        </authorList>
    </citation>
    <scope>NUCLEOTIDE SEQUENCE</scope>
    <source>
        <strain evidence="1">28 12/20/2015</strain>
    </source>
</reference>
<dbReference type="EMBL" id="CAJVPW010023196">
    <property type="protein sequence ID" value="CAG8700366.1"/>
    <property type="molecule type" value="Genomic_DNA"/>
</dbReference>
<sequence>MGEAADQVYTSVKTKVNQCINNVEFLTLICDEWTSIVQDHWVNYILATPKP</sequence>
<gene>
    <name evidence="1" type="ORF">SPELUC_LOCUS11244</name>
</gene>
<comment type="caution">
    <text evidence="1">The sequence shown here is derived from an EMBL/GenBank/DDBJ whole genome shotgun (WGS) entry which is preliminary data.</text>
</comment>